<evidence type="ECO:0000256" key="1">
    <source>
        <dbReference type="SAM" id="MobiDB-lite"/>
    </source>
</evidence>
<proteinExistence type="predicted"/>
<feature type="compositionally biased region" description="Low complexity" evidence="1">
    <location>
        <begin position="137"/>
        <end position="146"/>
    </location>
</feature>
<comment type="caution">
    <text evidence="2">The sequence shown here is derived from an EMBL/GenBank/DDBJ whole genome shotgun (WGS) entry which is preliminary data.</text>
</comment>
<name>A0A432MF56_9BACT</name>
<organism evidence="2 3">
    <name type="scientific">Tautonia sociabilis</name>
    <dbReference type="NCBI Taxonomy" id="2080755"/>
    <lineage>
        <taxon>Bacteria</taxon>
        <taxon>Pseudomonadati</taxon>
        <taxon>Planctomycetota</taxon>
        <taxon>Planctomycetia</taxon>
        <taxon>Isosphaerales</taxon>
        <taxon>Isosphaeraceae</taxon>
        <taxon>Tautonia</taxon>
    </lineage>
</organism>
<evidence type="ECO:0000313" key="2">
    <source>
        <dbReference type="EMBL" id="RUL84598.1"/>
    </source>
</evidence>
<evidence type="ECO:0000313" key="3">
    <source>
        <dbReference type="Proteomes" id="UP000280296"/>
    </source>
</evidence>
<accession>A0A432MF56</accession>
<dbReference type="AlphaFoldDB" id="A0A432MF56"/>
<gene>
    <name evidence="2" type="ORF">TsocGM_20190</name>
</gene>
<feature type="region of interest" description="Disordered" evidence="1">
    <location>
        <begin position="334"/>
        <end position="405"/>
    </location>
</feature>
<feature type="compositionally biased region" description="Basic and acidic residues" evidence="1">
    <location>
        <begin position="334"/>
        <end position="345"/>
    </location>
</feature>
<keyword evidence="3" id="KW-1185">Reference proteome</keyword>
<dbReference type="EMBL" id="RYZH01000048">
    <property type="protein sequence ID" value="RUL84598.1"/>
    <property type="molecule type" value="Genomic_DNA"/>
</dbReference>
<protein>
    <submittedName>
        <fullName evidence="2">Uncharacterized protein</fullName>
    </submittedName>
</protein>
<reference evidence="2 3" key="2">
    <citation type="submission" date="2019-01" db="EMBL/GenBank/DDBJ databases">
        <title>Tautonia sociabilis, a novel thermotolerant planctomycete of Isosphaeraceae family, isolated from a 4000 m deep subterranean habitat.</title>
        <authorList>
            <person name="Kovaleva O.L."/>
            <person name="Elcheninov A.G."/>
            <person name="Van Heerden E."/>
            <person name="Toshchakov S.V."/>
            <person name="Novikov A."/>
            <person name="Bonch-Osmolovskaya E.A."/>
            <person name="Kublanov I.V."/>
        </authorList>
    </citation>
    <scope>NUCLEOTIDE SEQUENCE [LARGE SCALE GENOMIC DNA]</scope>
    <source>
        <strain evidence="2 3">GM2012</strain>
    </source>
</reference>
<dbReference type="Proteomes" id="UP000280296">
    <property type="component" value="Unassembled WGS sequence"/>
</dbReference>
<feature type="region of interest" description="Disordered" evidence="1">
    <location>
        <begin position="82"/>
        <end position="146"/>
    </location>
</feature>
<feature type="compositionally biased region" description="Pro residues" evidence="1">
    <location>
        <begin position="108"/>
        <end position="128"/>
    </location>
</feature>
<feature type="compositionally biased region" description="Gly residues" evidence="1">
    <location>
        <begin position="97"/>
        <end position="107"/>
    </location>
</feature>
<sequence>MSRQPERRMARGFWLPGLLSNVVLALVPASAAAWQYPVYDGTPALVRNSHGPARTPGEEQTIQDRLLREAMIRRVMVRAASTDAAPDPFGQPLPGIGEEGPAGGGPSGPGPRDPNSGPPPAAEAPAPEPSLQEKAGRASAAAAKSAQQVQGQLTRIRQAIEQAIAAHERAPAFDPVRENHRIRYFERLLAEAVRLGEQATADEVALRRSFETWKKASGAAATFFREAEAHFRAKAEQEPYARASSMYAKTADWYAARAARHELRSQLVVPSEFGEQMQELQAMTAASRELLTWVRNDEYYLEDGAGIEADLAAFLSAFSAVGDVLSSWTEKLLEDMAEPESRPSAEPEAESAPPTEKTAGQPVERFTSGTARPRVRPASWSEATPLALPPTGGAGGDFLDHVAGD</sequence>
<reference evidence="2 3" key="1">
    <citation type="submission" date="2018-12" db="EMBL/GenBank/DDBJ databases">
        <authorList>
            <person name="Toschakov S.V."/>
        </authorList>
    </citation>
    <scope>NUCLEOTIDE SEQUENCE [LARGE SCALE GENOMIC DNA]</scope>
    <source>
        <strain evidence="2 3">GM2012</strain>
    </source>
</reference>